<keyword evidence="5" id="KW-1185">Reference proteome</keyword>
<name>A0ABV8HET8_9ACTN</name>
<protein>
    <submittedName>
        <fullName evidence="4">DUF4126 domain-containing protein</fullName>
    </submittedName>
</protein>
<gene>
    <name evidence="4" type="ORF">ACFO3J_02485</name>
</gene>
<feature type="transmembrane region" description="Helical" evidence="2">
    <location>
        <begin position="158"/>
        <end position="177"/>
    </location>
</feature>
<dbReference type="Proteomes" id="UP001595765">
    <property type="component" value="Unassembled WGS sequence"/>
</dbReference>
<feature type="domain" description="DUF4126" evidence="3">
    <location>
        <begin position="6"/>
        <end position="171"/>
    </location>
</feature>
<keyword evidence="2" id="KW-1133">Transmembrane helix</keyword>
<evidence type="ECO:0000313" key="4">
    <source>
        <dbReference type="EMBL" id="MFC4030335.1"/>
    </source>
</evidence>
<accession>A0ABV8HET8</accession>
<sequence length="215" mass="22125">MSVLPLVFTSGWASGVNAYAVVLWLGVMGATGATDEVPASLQRPGVLAVAAVLFLCEAVVDKIPYLDTAWDTVHTVVRPVAGAVVAALLAGHDGSLPQLAAAGVGGSTALASHLVKAGTRMAVNTSPEPFSNIVISLAEDLGVSGIIVFALFHPLPAAIIAALLLAFGLTLVTFLLSRIRRFLRRRRERRAGRGPGQGRGDGWGDGQGRGTPAAT</sequence>
<evidence type="ECO:0000256" key="2">
    <source>
        <dbReference type="SAM" id="Phobius"/>
    </source>
</evidence>
<feature type="region of interest" description="Disordered" evidence="1">
    <location>
        <begin position="189"/>
        <end position="215"/>
    </location>
</feature>
<evidence type="ECO:0000313" key="5">
    <source>
        <dbReference type="Proteomes" id="UP001595765"/>
    </source>
</evidence>
<organism evidence="4 5">
    <name type="scientific">Streptomyces polygonati</name>
    <dbReference type="NCBI Taxonomy" id="1617087"/>
    <lineage>
        <taxon>Bacteria</taxon>
        <taxon>Bacillati</taxon>
        <taxon>Actinomycetota</taxon>
        <taxon>Actinomycetes</taxon>
        <taxon>Kitasatosporales</taxon>
        <taxon>Streptomycetaceae</taxon>
        <taxon>Streptomyces</taxon>
    </lineage>
</organism>
<feature type="compositionally biased region" description="Gly residues" evidence="1">
    <location>
        <begin position="193"/>
        <end position="209"/>
    </location>
</feature>
<evidence type="ECO:0000259" key="3">
    <source>
        <dbReference type="Pfam" id="PF13548"/>
    </source>
</evidence>
<dbReference type="Pfam" id="PF13548">
    <property type="entry name" value="DUF4126"/>
    <property type="match status" value="1"/>
</dbReference>
<keyword evidence="2" id="KW-0472">Membrane</keyword>
<evidence type="ECO:0000256" key="1">
    <source>
        <dbReference type="SAM" id="MobiDB-lite"/>
    </source>
</evidence>
<dbReference type="RefSeq" id="WP_386425617.1">
    <property type="nucleotide sequence ID" value="NZ_JBHSBB010000003.1"/>
</dbReference>
<dbReference type="EMBL" id="JBHSBB010000003">
    <property type="protein sequence ID" value="MFC4030335.1"/>
    <property type="molecule type" value="Genomic_DNA"/>
</dbReference>
<proteinExistence type="predicted"/>
<feature type="transmembrane region" description="Helical" evidence="2">
    <location>
        <begin position="130"/>
        <end position="152"/>
    </location>
</feature>
<keyword evidence="2" id="KW-0812">Transmembrane</keyword>
<comment type="caution">
    <text evidence="4">The sequence shown here is derived from an EMBL/GenBank/DDBJ whole genome shotgun (WGS) entry which is preliminary data.</text>
</comment>
<dbReference type="InterPro" id="IPR025196">
    <property type="entry name" value="DUF4126"/>
</dbReference>
<reference evidence="5" key="1">
    <citation type="journal article" date="2019" name="Int. J. Syst. Evol. Microbiol.">
        <title>The Global Catalogue of Microorganisms (GCM) 10K type strain sequencing project: providing services to taxonomists for standard genome sequencing and annotation.</title>
        <authorList>
            <consortium name="The Broad Institute Genomics Platform"/>
            <consortium name="The Broad Institute Genome Sequencing Center for Infectious Disease"/>
            <person name="Wu L."/>
            <person name="Ma J."/>
        </authorList>
    </citation>
    <scope>NUCLEOTIDE SEQUENCE [LARGE SCALE GENOMIC DNA]</scope>
    <source>
        <strain evidence="5">CGMCC 4.7237</strain>
    </source>
</reference>